<keyword evidence="1" id="KW-0175">Coiled coil</keyword>
<evidence type="ECO:0000313" key="4">
    <source>
        <dbReference type="Proteomes" id="UP000199239"/>
    </source>
</evidence>
<keyword evidence="4" id="KW-1185">Reference proteome</keyword>
<keyword evidence="2" id="KW-0472">Membrane</keyword>
<feature type="transmembrane region" description="Helical" evidence="2">
    <location>
        <begin position="12"/>
        <end position="30"/>
    </location>
</feature>
<feature type="coiled-coil region" evidence="1">
    <location>
        <begin position="71"/>
        <end position="98"/>
    </location>
</feature>
<dbReference type="EMBL" id="FPAJ01000001">
    <property type="protein sequence ID" value="SFS39877.1"/>
    <property type="molecule type" value="Genomic_DNA"/>
</dbReference>
<keyword evidence="2" id="KW-0812">Transmembrane</keyword>
<feature type="transmembrane region" description="Helical" evidence="2">
    <location>
        <begin position="50"/>
        <end position="68"/>
    </location>
</feature>
<gene>
    <name evidence="3" type="ORF">SAMN04488040_0175</name>
</gene>
<evidence type="ECO:0000256" key="1">
    <source>
        <dbReference type="SAM" id="Coils"/>
    </source>
</evidence>
<protein>
    <submittedName>
        <fullName evidence="3">Uncharacterized protein</fullName>
    </submittedName>
</protein>
<dbReference type="Proteomes" id="UP000199239">
    <property type="component" value="Unassembled WGS sequence"/>
</dbReference>
<dbReference type="AlphaFoldDB" id="A0A1I6PI52"/>
<proteinExistence type="predicted"/>
<sequence>MSDKEQHILAKRGLAATWIYLIILIGGVPLLGTLGAIEIKPISLNELGDLLAGAFGPLAIFWIVLGFFQQGRELQNSVATLELQAKELANSVTQQKELVSVTRETLEQERQVLSLKENQRKKALQPTLQISFQNGGSYGQNSFVHDLRIVNTGESVSNFSANLVSGTEKICSISAVHFKNDGALDSRHYGKIEKFDGILDLVIEYTDRDGEITGQLYGIEYVEQSDRAKYVITLRET</sequence>
<name>A0A1I6PI52_9RHOB</name>
<keyword evidence="2" id="KW-1133">Transmembrane helix</keyword>
<dbReference type="RefSeq" id="WP_093914477.1">
    <property type="nucleotide sequence ID" value="NZ_FPAJ01000001.1"/>
</dbReference>
<accession>A0A1I6PI52</accession>
<organism evidence="3 4">
    <name type="scientific">Sulfitobacter marinus</name>
    <dbReference type="NCBI Taxonomy" id="394264"/>
    <lineage>
        <taxon>Bacteria</taxon>
        <taxon>Pseudomonadati</taxon>
        <taxon>Pseudomonadota</taxon>
        <taxon>Alphaproteobacteria</taxon>
        <taxon>Rhodobacterales</taxon>
        <taxon>Roseobacteraceae</taxon>
        <taxon>Sulfitobacter</taxon>
    </lineage>
</organism>
<evidence type="ECO:0000313" key="3">
    <source>
        <dbReference type="EMBL" id="SFS39877.1"/>
    </source>
</evidence>
<evidence type="ECO:0000256" key="2">
    <source>
        <dbReference type="SAM" id="Phobius"/>
    </source>
</evidence>
<reference evidence="4" key="1">
    <citation type="submission" date="2016-10" db="EMBL/GenBank/DDBJ databases">
        <authorList>
            <person name="Varghese N."/>
            <person name="Submissions S."/>
        </authorList>
    </citation>
    <scope>NUCLEOTIDE SEQUENCE [LARGE SCALE GENOMIC DNA]</scope>
    <source>
        <strain evidence="4">DSM 23422</strain>
    </source>
</reference>
<dbReference type="STRING" id="394264.SAMN04488040_0175"/>
<dbReference type="OrthoDB" id="7408523at2"/>